<keyword evidence="6" id="KW-0812">Transmembrane</keyword>
<keyword evidence="8 13" id="KW-0249">Electron transport</keyword>
<evidence type="ECO:0000256" key="4">
    <source>
        <dbReference type="ARBA" id="ARBA00022448"/>
    </source>
</evidence>
<sequence>MGLKFGNLKRMSGITYFRLSPYEQKAFTGIVDGVNRMAFRAMSHFLRIGPFFLGGYMLREWACEENYKMHRKNPEDYANDV</sequence>
<gene>
    <name evidence="14" type="ORF">WH47_10459</name>
</gene>
<evidence type="ECO:0000256" key="12">
    <source>
        <dbReference type="ARBA" id="ARBA00047105"/>
    </source>
</evidence>
<name>A0A0L7QMJ3_9HYME</name>
<keyword evidence="15" id="KW-1185">Reference proteome</keyword>
<organism evidence="14 15">
    <name type="scientific">Habropoda laboriosa</name>
    <dbReference type="NCBI Taxonomy" id="597456"/>
    <lineage>
        <taxon>Eukaryota</taxon>
        <taxon>Metazoa</taxon>
        <taxon>Ecdysozoa</taxon>
        <taxon>Arthropoda</taxon>
        <taxon>Hexapoda</taxon>
        <taxon>Insecta</taxon>
        <taxon>Pterygota</taxon>
        <taxon>Neoptera</taxon>
        <taxon>Endopterygota</taxon>
        <taxon>Hymenoptera</taxon>
        <taxon>Apocrita</taxon>
        <taxon>Aculeata</taxon>
        <taxon>Apoidea</taxon>
        <taxon>Anthophila</taxon>
        <taxon>Apidae</taxon>
        <taxon>Habropoda</taxon>
    </lineage>
</organism>
<evidence type="ECO:0000256" key="7">
    <source>
        <dbReference type="ARBA" id="ARBA00022792"/>
    </source>
</evidence>
<evidence type="ECO:0000256" key="6">
    <source>
        <dbReference type="ARBA" id="ARBA00022692"/>
    </source>
</evidence>
<evidence type="ECO:0000256" key="5">
    <source>
        <dbReference type="ARBA" id="ARBA00022660"/>
    </source>
</evidence>
<dbReference type="AlphaFoldDB" id="A0A0L7QMJ3"/>
<keyword evidence="5 13" id="KW-0679">Respiratory chain</keyword>
<keyword evidence="4 13" id="KW-0813">Transport</keyword>
<comment type="subcellular location">
    <subcellularLocation>
        <location evidence="1 13">Mitochondrion inner membrane</location>
        <topology evidence="1 13">Single-pass membrane protein</topology>
    </subcellularLocation>
</comment>
<keyword evidence="10 13" id="KW-0496">Mitochondrion</keyword>
<evidence type="ECO:0000256" key="9">
    <source>
        <dbReference type="ARBA" id="ARBA00022989"/>
    </source>
</evidence>
<accession>A0A0L7QMJ3</accession>
<keyword evidence="11" id="KW-0472">Membrane</keyword>
<dbReference type="PANTHER" id="PTHR12119:SF2">
    <property type="entry name" value="CYTOCHROME B-C1 COMPLEX SUBUNIT 8"/>
    <property type="match status" value="1"/>
</dbReference>
<dbReference type="Gene3D" id="1.20.5.210">
    <property type="entry name" value="Cytochrome b-c1 complex subunit 8"/>
    <property type="match status" value="1"/>
</dbReference>
<keyword evidence="9" id="KW-1133">Transmembrane helix</keyword>
<keyword evidence="7 13" id="KW-0999">Mitochondrion inner membrane</keyword>
<comment type="function">
    <text evidence="13">Component of the ubiquinol-cytochrome c oxidoreductase, a multisubunit transmembrane complex that is part of the mitochondrial electron transport chain which drives oxidative phosphorylation. The complex plays an important role in the uptake of multiple carbon sources present in different host niches.</text>
</comment>
<evidence type="ECO:0000256" key="11">
    <source>
        <dbReference type="ARBA" id="ARBA00023136"/>
    </source>
</evidence>
<reference evidence="14 15" key="1">
    <citation type="submission" date="2015-07" db="EMBL/GenBank/DDBJ databases">
        <title>The genome of Habropoda laboriosa.</title>
        <authorList>
            <person name="Pan H."/>
            <person name="Kapheim K."/>
        </authorList>
    </citation>
    <scope>NUCLEOTIDE SEQUENCE [LARGE SCALE GENOMIC DNA]</scope>
    <source>
        <strain evidence="14">0110345459</strain>
    </source>
</reference>
<proteinExistence type="inferred from homology"/>
<protein>
    <recommendedName>
        <fullName evidence="3 13">Cytochrome b-c1 complex subunit 8</fullName>
    </recommendedName>
    <alternativeName>
        <fullName evidence="13">Complex III subunit 8</fullName>
    </alternativeName>
</protein>
<dbReference type="GO" id="GO:0006122">
    <property type="term" value="P:mitochondrial electron transport, ubiquinol to cytochrome c"/>
    <property type="evidence" value="ECO:0007669"/>
    <property type="project" value="UniProtKB-UniRule"/>
</dbReference>
<evidence type="ECO:0000256" key="8">
    <source>
        <dbReference type="ARBA" id="ARBA00022982"/>
    </source>
</evidence>
<dbReference type="GO" id="GO:0045275">
    <property type="term" value="C:respiratory chain complex III"/>
    <property type="evidence" value="ECO:0007669"/>
    <property type="project" value="UniProtKB-UniRule"/>
</dbReference>
<evidence type="ECO:0000256" key="2">
    <source>
        <dbReference type="ARBA" id="ARBA00007668"/>
    </source>
</evidence>
<dbReference type="OrthoDB" id="6683853at2759"/>
<dbReference type="EMBL" id="KQ414889">
    <property type="protein sequence ID" value="KOC59830.1"/>
    <property type="molecule type" value="Genomic_DNA"/>
</dbReference>
<evidence type="ECO:0000256" key="3">
    <source>
        <dbReference type="ARBA" id="ARBA00016324"/>
    </source>
</evidence>
<dbReference type="SUPFAM" id="SSF81508">
    <property type="entry name" value="Ubiquinone-binding protein QP-C of cytochrome bc1 complex (Ubiquinol-cytochrome c reductase)"/>
    <property type="match status" value="1"/>
</dbReference>
<evidence type="ECO:0000256" key="1">
    <source>
        <dbReference type="ARBA" id="ARBA00004434"/>
    </source>
</evidence>
<dbReference type="InterPro" id="IPR036642">
    <property type="entry name" value="Cyt_bc1_su8_sf"/>
</dbReference>
<dbReference type="Proteomes" id="UP000053825">
    <property type="component" value="Unassembled WGS sequence"/>
</dbReference>
<dbReference type="STRING" id="597456.A0A0L7QMJ3"/>
<dbReference type="GO" id="GO:0005743">
    <property type="term" value="C:mitochondrial inner membrane"/>
    <property type="evidence" value="ECO:0007669"/>
    <property type="project" value="UniProtKB-SubCell"/>
</dbReference>
<dbReference type="Pfam" id="PF02939">
    <property type="entry name" value="UcrQ"/>
    <property type="match status" value="1"/>
</dbReference>
<comment type="similarity">
    <text evidence="2 13">Belongs to the UQCRQ/QCR8 family.</text>
</comment>
<evidence type="ECO:0000313" key="15">
    <source>
        <dbReference type="Proteomes" id="UP000053825"/>
    </source>
</evidence>
<evidence type="ECO:0000313" key="14">
    <source>
        <dbReference type="EMBL" id="KOC59830.1"/>
    </source>
</evidence>
<dbReference type="PANTHER" id="PTHR12119">
    <property type="entry name" value="UBIQUINOL-CYTOCHROME C REDUCTASE COMPLEX UBIQUINONE-BINDING PROTEIN QP-C"/>
    <property type="match status" value="1"/>
</dbReference>
<comment type="subunit">
    <text evidence="12 13">Component of the ubiquinol-cytochrome c oxidoreductase (cytochrome b-c1 complex, complex III, CIII), a multisubunit enzyme composed of 11 subunits. The complex is composed of 3 respiratory subunits cytochrome b, cytochrome c1 and Rieske protein UQCRFS1, 2 core protein subunits UQCRC1/QCR1 and UQCRC2/QCR2, and 6 low-molecular weight protein subunits UQCRH/QCR6, UQCRB/QCR7, UQCRQ/QCR8, UQCR10/QCR9, UQCR11/QCR10 and subunit 9, the cleavage product of Rieske protein UQCRFS1. The complex exists as an obligatory dimer and forms supercomplexes (SCs) in the inner mitochondrial membrane with NADH-ubiquinone oxidoreductase (complex I, CI) and cytochrome c oxidase (complex IV, CIV), resulting in different assemblies (supercomplex SCI(1)III(2)IV(1) and megacomplex MCI(2)III(2)IV(2)). Interacts with UQCC6.</text>
</comment>
<evidence type="ECO:0000256" key="10">
    <source>
        <dbReference type="ARBA" id="ARBA00023128"/>
    </source>
</evidence>
<evidence type="ECO:0000256" key="13">
    <source>
        <dbReference type="RuleBase" id="RU368118"/>
    </source>
</evidence>
<dbReference type="InterPro" id="IPR004205">
    <property type="entry name" value="Cyt_bc1_su8"/>
</dbReference>